<organism evidence="3 4">
    <name type="scientific">Spongiactinospora rosea</name>
    <dbReference type="NCBI Taxonomy" id="2248750"/>
    <lineage>
        <taxon>Bacteria</taxon>
        <taxon>Bacillati</taxon>
        <taxon>Actinomycetota</taxon>
        <taxon>Actinomycetes</taxon>
        <taxon>Streptosporangiales</taxon>
        <taxon>Streptosporangiaceae</taxon>
        <taxon>Spongiactinospora</taxon>
    </lineage>
</organism>
<feature type="chain" id="PRO_5016933520" description="Streptomyces killer toxin-like beta/gamma crystallin domain-containing protein" evidence="1">
    <location>
        <begin position="22"/>
        <end position="108"/>
    </location>
</feature>
<dbReference type="SUPFAM" id="SSF49695">
    <property type="entry name" value="gamma-Crystallin-like"/>
    <property type="match status" value="1"/>
</dbReference>
<dbReference type="InterPro" id="IPR015161">
    <property type="entry name" value="Sklp_toxin_b/g_crystallin"/>
</dbReference>
<evidence type="ECO:0000313" key="3">
    <source>
        <dbReference type="EMBL" id="RBQ21281.1"/>
    </source>
</evidence>
<sequence>MGAAAAALTVLVAMPATPAHATNAVKCPSWVYSEYLEFHNDYRVCFANGGALSVAIYGVHTVWSGNNRVRYAFQRNIGSPVEWGQIDRKNGVAYHQPRIHKITAIQVW</sequence>
<evidence type="ECO:0000256" key="1">
    <source>
        <dbReference type="SAM" id="SignalP"/>
    </source>
</evidence>
<dbReference type="AlphaFoldDB" id="A0A366M512"/>
<feature type="domain" description="Streptomyces killer toxin-like beta/gamma crystallin" evidence="2">
    <location>
        <begin position="43"/>
        <end position="76"/>
    </location>
</feature>
<keyword evidence="4" id="KW-1185">Reference proteome</keyword>
<protein>
    <recommendedName>
        <fullName evidence="2">Streptomyces killer toxin-like beta/gamma crystallin domain-containing protein</fullName>
    </recommendedName>
</protein>
<comment type="caution">
    <text evidence="3">The sequence shown here is derived from an EMBL/GenBank/DDBJ whole genome shotgun (WGS) entry which is preliminary data.</text>
</comment>
<dbReference type="Gene3D" id="2.60.20.30">
    <property type="match status" value="1"/>
</dbReference>
<dbReference type="EMBL" id="QMEY01000001">
    <property type="protein sequence ID" value="RBQ21281.1"/>
    <property type="molecule type" value="Genomic_DNA"/>
</dbReference>
<name>A0A366M512_9ACTN</name>
<evidence type="ECO:0000259" key="2">
    <source>
        <dbReference type="Pfam" id="PF09076"/>
    </source>
</evidence>
<accession>A0A366M512</accession>
<dbReference type="InterPro" id="IPR011024">
    <property type="entry name" value="G_crystallin-like"/>
</dbReference>
<reference evidence="3 4" key="1">
    <citation type="submission" date="2018-06" db="EMBL/GenBank/DDBJ databases">
        <title>Sphaerisporangium craniellae sp. nov., isolated from a marine sponge in the South China Sea.</title>
        <authorList>
            <person name="Li L."/>
        </authorList>
    </citation>
    <scope>NUCLEOTIDE SEQUENCE [LARGE SCALE GENOMIC DNA]</scope>
    <source>
        <strain evidence="3 4">LHW63015</strain>
    </source>
</reference>
<evidence type="ECO:0000313" key="4">
    <source>
        <dbReference type="Proteomes" id="UP000253303"/>
    </source>
</evidence>
<dbReference type="Pfam" id="PF09076">
    <property type="entry name" value="Crystall_2"/>
    <property type="match status" value="1"/>
</dbReference>
<feature type="signal peptide" evidence="1">
    <location>
        <begin position="1"/>
        <end position="21"/>
    </location>
</feature>
<gene>
    <name evidence="3" type="ORF">DP939_00715</name>
</gene>
<proteinExistence type="predicted"/>
<dbReference type="InterPro" id="IPR015791">
    <property type="entry name" value="Antimic/Inh_G_crystallin-like"/>
</dbReference>
<keyword evidence="1" id="KW-0732">Signal</keyword>
<dbReference type="Proteomes" id="UP000253303">
    <property type="component" value="Unassembled WGS sequence"/>
</dbReference>